<dbReference type="OrthoDB" id="5772781at2759"/>
<dbReference type="InterPro" id="IPR011009">
    <property type="entry name" value="Kinase-like_dom_sf"/>
</dbReference>
<dbReference type="Gene3D" id="3.90.1200.10">
    <property type="match status" value="1"/>
</dbReference>
<dbReference type="EC" id="2.7.1.172" evidence="1"/>
<protein>
    <recommendedName>
        <fullName evidence="1">protein-ribulosamine 3-kinase</fullName>
        <ecNumber evidence="1">2.7.1.172</ecNumber>
    </recommendedName>
</protein>
<reference evidence="3" key="1">
    <citation type="submission" date="2022-07" db="EMBL/GenBank/DDBJ databases">
        <title>Phylogenomic reconstructions and comparative analyses of Kickxellomycotina fungi.</title>
        <authorList>
            <person name="Reynolds N.K."/>
            <person name="Stajich J.E."/>
            <person name="Barry K."/>
            <person name="Grigoriev I.V."/>
            <person name="Crous P."/>
            <person name="Smith M.E."/>
        </authorList>
    </citation>
    <scope>NUCLEOTIDE SEQUENCE</scope>
    <source>
        <strain evidence="3">NRRL 3115</strain>
    </source>
</reference>
<dbReference type="AlphaFoldDB" id="A0A9W8KYE2"/>
<dbReference type="GO" id="GO:0102193">
    <property type="term" value="F:protein-ribulosamine 3-kinase activity"/>
    <property type="evidence" value="ECO:0007669"/>
    <property type="project" value="UniProtKB-EC"/>
</dbReference>
<proteinExistence type="predicted"/>
<sequence>MLQSEGDGLCALYNTNTIRVPAPIGIGELPGGVFIITEAIDLHPICNQGLLGKQLAALHLVKGPSRFGMGTDNYIGSTPQPNKWHDSWVDFLHMRLKYQFDLANFPVPTNRQAGKQLDRLPDSFKDVEVVPSLIHGDLWRGNVAEDEKGNPAELGIMKLFGGFENDFFDAYHELIPKPPGFEQRQTIYELYHAVNHYNIFGLKFLSQCQQLLNSTVSE</sequence>
<dbReference type="Proteomes" id="UP001151518">
    <property type="component" value="Unassembled WGS sequence"/>
</dbReference>
<dbReference type="EMBL" id="JANBTW010000012">
    <property type="protein sequence ID" value="KAJ2679446.1"/>
    <property type="molecule type" value="Genomic_DNA"/>
</dbReference>
<dbReference type="Pfam" id="PF03881">
    <property type="entry name" value="Fructosamin_kin"/>
    <property type="match status" value="1"/>
</dbReference>
<name>A0A9W8KYE2_9FUNG</name>
<dbReference type="InterPro" id="IPR016477">
    <property type="entry name" value="Fructo-/Ketosamine-3-kinase"/>
</dbReference>
<comment type="catalytic activity">
    <reaction evidence="2">
        <text>N(6)-D-ribulosyl-L-lysyl-[protein] + ATP = N(6)-(3-O-phospho-D-ribulosyl)-L-lysyl-[protein] + ADP + H(+)</text>
        <dbReference type="Rhea" id="RHEA:48432"/>
        <dbReference type="Rhea" id="RHEA-COMP:12103"/>
        <dbReference type="Rhea" id="RHEA-COMP:12104"/>
        <dbReference type="ChEBI" id="CHEBI:15378"/>
        <dbReference type="ChEBI" id="CHEBI:30616"/>
        <dbReference type="ChEBI" id="CHEBI:90418"/>
        <dbReference type="ChEBI" id="CHEBI:90420"/>
        <dbReference type="ChEBI" id="CHEBI:456216"/>
        <dbReference type="EC" id="2.7.1.172"/>
    </reaction>
    <physiologicalReaction direction="left-to-right" evidence="2">
        <dbReference type="Rhea" id="RHEA:48433"/>
    </physiologicalReaction>
</comment>
<accession>A0A9W8KYE2</accession>
<evidence type="ECO:0000256" key="2">
    <source>
        <dbReference type="ARBA" id="ARBA00048655"/>
    </source>
</evidence>
<evidence type="ECO:0000313" key="4">
    <source>
        <dbReference type="Proteomes" id="UP001151518"/>
    </source>
</evidence>
<evidence type="ECO:0000256" key="1">
    <source>
        <dbReference type="ARBA" id="ARBA00011961"/>
    </source>
</evidence>
<gene>
    <name evidence="3" type="ORF">GGI25_001581</name>
</gene>
<comment type="caution">
    <text evidence="3">The sequence shown here is derived from an EMBL/GenBank/DDBJ whole genome shotgun (WGS) entry which is preliminary data.</text>
</comment>
<evidence type="ECO:0000313" key="3">
    <source>
        <dbReference type="EMBL" id="KAJ2679446.1"/>
    </source>
</evidence>
<dbReference type="PANTHER" id="PTHR12149:SF8">
    <property type="entry name" value="PROTEIN-RIBULOSAMINE 3-KINASE"/>
    <property type="match status" value="1"/>
</dbReference>
<dbReference type="SUPFAM" id="SSF56112">
    <property type="entry name" value="Protein kinase-like (PK-like)"/>
    <property type="match status" value="1"/>
</dbReference>
<dbReference type="PANTHER" id="PTHR12149">
    <property type="entry name" value="FRUCTOSAMINE 3 KINASE-RELATED PROTEIN"/>
    <property type="match status" value="1"/>
</dbReference>
<organism evidence="3 4">
    <name type="scientific">Coemansia spiralis</name>
    <dbReference type="NCBI Taxonomy" id="417178"/>
    <lineage>
        <taxon>Eukaryota</taxon>
        <taxon>Fungi</taxon>
        <taxon>Fungi incertae sedis</taxon>
        <taxon>Zoopagomycota</taxon>
        <taxon>Kickxellomycotina</taxon>
        <taxon>Kickxellomycetes</taxon>
        <taxon>Kickxellales</taxon>
        <taxon>Kickxellaceae</taxon>
        <taxon>Coemansia</taxon>
    </lineage>
</organism>